<dbReference type="GO" id="GO:0004175">
    <property type="term" value="F:endopeptidase activity"/>
    <property type="evidence" value="ECO:0007669"/>
    <property type="project" value="UniProtKB-ARBA"/>
</dbReference>
<sequence length="226" mass="24607">MNRRQAWVDIILALALVGVSGVAVGLMSALMAQHQFSLLLILQGVFILLGLRLLLAMRGQSWRHLGLQALTFKDLGRTLIGLLSCIGANMVLTTAAFIIDPQLLKQHANQLKVIATQLGSEVPFAGIAAMMFFVGVYEEIMARGFLLTRCRTALGGLWAPILLSSFLFGLGHLYQGWIGVAQTTLFGIVLAALTVRWGTLWPAIFAHAILNTFSLVILERLAEQVP</sequence>
<feature type="domain" description="CAAX prenyl protease 2/Lysostaphin resistance protein A-like" evidence="2">
    <location>
        <begin position="124"/>
        <end position="213"/>
    </location>
</feature>
<feature type="transmembrane region" description="Helical" evidence="1">
    <location>
        <begin position="36"/>
        <end position="57"/>
    </location>
</feature>
<dbReference type="InterPro" id="IPR003675">
    <property type="entry name" value="Rce1/LyrA-like_dom"/>
</dbReference>
<dbReference type="OrthoDB" id="9782250at2"/>
<evidence type="ECO:0000256" key="1">
    <source>
        <dbReference type="SAM" id="Phobius"/>
    </source>
</evidence>
<dbReference type="InterPro" id="IPR052710">
    <property type="entry name" value="CAAX_protease"/>
</dbReference>
<evidence type="ECO:0000313" key="3">
    <source>
        <dbReference type="EMBL" id="ADE14563.1"/>
    </source>
</evidence>
<proteinExistence type="predicted"/>
<feature type="transmembrane region" description="Helical" evidence="1">
    <location>
        <begin position="122"/>
        <end position="140"/>
    </location>
</feature>
<reference evidence="4" key="1">
    <citation type="submission" date="2010-04" db="EMBL/GenBank/DDBJ databases">
        <title>Complete genome sequence of Nitrosococcus halophilus Nc4, a salt-adapted, aerobic obligate ammonia-oxidizing sulfur purple bacterium.</title>
        <authorList>
            <consortium name="US DOE Joint Genome Institute"/>
            <person name="Campbell M.A."/>
            <person name="Malfatti S.A."/>
            <person name="Chain P.S.G."/>
            <person name="Heidelberg J.F."/>
            <person name="Ward B.B."/>
            <person name="Klotz M.G."/>
        </authorList>
    </citation>
    <scope>NUCLEOTIDE SEQUENCE [LARGE SCALE GENOMIC DNA]</scope>
    <source>
        <strain evidence="4">Nc4</strain>
    </source>
</reference>
<dbReference type="PANTHER" id="PTHR36435">
    <property type="entry name" value="SLR1288 PROTEIN"/>
    <property type="match status" value="1"/>
</dbReference>
<dbReference type="AlphaFoldDB" id="D5C106"/>
<keyword evidence="1" id="KW-1133">Transmembrane helix</keyword>
<accession>D5C106</accession>
<dbReference type="HOGENOM" id="CLU_1239092_0_0_6"/>
<evidence type="ECO:0000259" key="2">
    <source>
        <dbReference type="Pfam" id="PF02517"/>
    </source>
</evidence>
<dbReference type="eggNOG" id="COG1266">
    <property type="taxonomic scope" value="Bacteria"/>
</dbReference>
<keyword evidence="1" id="KW-0812">Transmembrane</keyword>
<feature type="transmembrane region" description="Helical" evidence="1">
    <location>
        <begin position="152"/>
        <end position="170"/>
    </location>
</feature>
<gene>
    <name evidence="3" type="ordered locus">Nhal_1412</name>
</gene>
<dbReference type="STRING" id="472759.Nhal_1412"/>
<dbReference type="PANTHER" id="PTHR36435:SF1">
    <property type="entry name" value="CAAX AMINO TERMINAL PROTEASE FAMILY PROTEIN"/>
    <property type="match status" value="1"/>
</dbReference>
<dbReference type="Pfam" id="PF02517">
    <property type="entry name" value="Rce1-like"/>
    <property type="match status" value="1"/>
</dbReference>
<dbReference type="KEGG" id="nhl:Nhal_1412"/>
<feature type="transmembrane region" description="Helical" evidence="1">
    <location>
        <begin position="78"/>
        <end position="99"/>
    </location>
</feature>
<name>D5C106_NITHN</name>
<evidence type="ECO:0000313" key="4">
    <source>
        <dbReference type="Proteomes" id="UP000001844"/>
    </source>
</evidence>
<organism evidence="3 4">
    <name type="scientific">Nitrosococcus halophilus (strain Nc4)</name>
    <dbReference type="NCBI Taxonomy" id="472759"/>
    <lineage>
        <taxon>Bacteria</taxon>
        <taxon>Pseudomonadati</taxon>
        <taxon>Pseudomonadota</taxon>
        <taxon>Gammaproteobacteria</taxon>
        <taxon>Chromatiales</taxon>
        <taxon>Chromatiaceae</taxon>
        <taxon>Nitrosococcus</taxon>
    </lineage>
</organism>
<keyword evidence="1" id="KW-0472">Membrane</keyword>
<dbReference type="Proteomes" id="UP000001844">
    <property type="component" value="Chromosome"/>
</dbReference>
<protein>
    <submittedName>
        <fullName evidence="3">Abortive infection protein</fullName>
    </submittedName>
</protein>
<feature type="transmembrane region" description="Helical" evidence="1">
    <location>
        <begin position="7"/>
        <end position="30"/>
    </location>
</feature>
<dbReference type="RefSeq" id="WP_013032454.1">
    <property type="nucleotide sequence ID" value="NC_013960.1"/>
</dbReference>
<keyword evidence="4" id="KW-1185">Reference proteome</keyword>
<dbReference type="GO" id="GO:0080120">
    <property type="term" value="P:CAAX-box protein maturation"/>
    <property type="evidence" value="ECO:0007669"/>
    <property type="project" value="UniProtKB-ARBA"/>
</dbReference>
<dbReference type="EMBL" id="CP001798">
    <property type="protein sequence ID" value="ADE14563.1"/>
    <property type="molecule type" value="Genomic_DNA"/>
</dbReference>